<dbReference type="InterPro" id="IPR000182">
    <property type="entry name" value="GNAT_dom"/>
</dbReference>
<protein>
    <submittedName>
        <fullName evidence="2">Histone acetyltransferase</fullName>
    </submittedName>
</protein>
<dbReference type="CDD" id="cd04301">
    <property type="entry name" value="NAT_SF"/>
    <property type="match status" value="1"/>
</dbReference>
<dbReference type="AlphaFoldDB" id="A0A2N2E9C8"/>
<dbReference type="PROSITE" id="PS51186">
    <property type="entry name" value="GNAT"/>
    <property type="match status" value="1"/>
</dbReference>
<evidence type="ECO:0000313" key="3">
    <source>
        <dbReference type="Proteomes" id="UP000233517"/>
    </source>
</evidence>
<reference evidence="2 3" key="1">
    <citation type="journal article" date="2017" name="ISME J.">
        <title>Potential for microbial H2 and metal transformations associated with novel bacteria and archaea in deep terrestrial subsurface sediments.</title>
        <authorList>
            <person name="Hernsdorf A.W."/>
            <person name="Amano Y."/>
            <person name="Miyakawa K."/>
            <person name="Ise K."/>
            <person name="Suzuki Y."/>
            <person name="Anantharaman K."/>
            <person name="Probst A."/>
            <person name="Burstein D."/>
            <person name="Thomas B.C."/>
            <person name="Banfield J.F."/>
        </authorList>
    </citation>
    <scope>NUCLEOTIDE SEQUENCE [LARGE SCALE GENOMIC DNA]</scope>
    <source>
        <strain evidence="2">HGW-Falkowbacteria-1</strain>
    </source>
</reference>
<accession>A0A2N2E9C8</accession>
<dbReference type="EMBL" id="PHAI01000002">
    <property type="protein sequence ID" value="PKM91299.1"/>
    <property type="molecule type" value="Genomic_DNA"/>
</dbReference>
<dbReference type="InterPro" id="IPR039143">
    <property type="entry name" value="GNPNAT1-like"/>
</dbReference>
<name>A0A2N2E9C8_9BACT</name>
<organism evidence="2 3">
    <name type="scientific">Candidatus Falkowbacteria bacterium HGW-Falkowbacteria-1</name>
    <dbReference type="NCBI Taxonomy" id="2013768"/>
    <lineage>
        <taxon>Bacteria</taxon>
        <taxon>Candidatus Falkowiibacteriota</taxon>
    </lineage>
</organism>
<proteinExistence type="predicted"/>
<dbReference type="SUPFAM" id="SSF55729">
    <property type="entry name" value="Acyl-CoA N-acyltransferases (Nat)"/>
    <property type="match status" value="1"/>
</dbReference>
<dbReference type="Gene3D" id="3.40.630.30">
    <property type="match status" value="1"/>
</dbReference>
<comment type="caution">
    <text evidence="2">The sequence shown here is derived from an EMBL/GenBank/DDBJ whole genome shotgun (WGS) entry which is preliminary data.</text>
</comment>
<dbReference type="PANTHER" id="PTHR13355:SF11">
    <property type="entry name" value="GLUCOSAMINE 6-PHOSPHATE N-ACETYLTRANSFERASE"/>
    <property type="match status" value="1"/>
</dbReference>
<gene>
    <name evidence="2" type="ORF">CVU82_01730</name>
</gene>
<evidence type="ECO:0000313" key="2">
    <source>
        <dbReference type="EMBL" id="PKM91299.1"/>
    </source>
</evidence>
<dbReference type="Pfam" id="PF00583">
    <property type="entry name" value="Acetyltransf_1"/>
    <property type="match status" value="1"/>
</dbReference>
<dbReference type="PANTHER" id="PTHR13355">
    <property type="entry name" value="GLUCOSAMINE 6-PHOSPHATE N-ACETYLTRANSFERASE"/>
    <property type="match status" value="1"/>
</dbReference>
<sequence>MDYKIRKLQKNDLKGVSFFETLSSLRPVEDLSFSLSESIFSDCQKRGIEIYVAESEGLIVGTIRLMFEPKFYHHGKLVAHIEDVSTHEKYQGKGVARSLIDYAISLCKEKKCYKIILDCDSQLVEFYKKFGFQLDSNCMRINL</sequence>
<dbReference type="InterPro" id="IPR016181">
    <property type="entry name" value="Acyl_CoA_acyltransferase"/>
</dbReference>
<dbReference type="GO" id="GO:0004343">
    <property type="term" value="F:glucosamine 6-phosphate N-acetyltransferase activity"/>
    <property type="evidence" value="ECO:0007669"/>
    <property type="project" value="TreeGrafter"/>
</dbReference>
<keyword evidence="2" id="KW-0808">Transferase</keyword>
<evidence type="ECO:0000259" key="1">
    <source>
        <dbReference type="PROSITE" id="PS51186"/>
    </source>
</evidence>
<dbReference type="Proteomes" id="UP000233517">
    <property type="component" value="Unassembled WGS sequence"/>
</dbReference>
<feature type="domain" description="N-acetyltransferase" evidence="1">
    <location>
        <begin position="3"/>
        <end position="143"/>
    </location>
</feature>